<dbReference type="AlphaFoldDB" id="A0A6J6W2A7"/>
<organism evidence="13">
    <name type="scientific">freshwater metagenome</name>
    <dbReference type="NCBI Taxonomy" id="449393"/>
    <lineage>
        <taxon>unclassified sequences</taxon>
        <taxon>metagenomes</taxon>
        <taxon>ecological metagenomes</taxon>
    </lineage>
</organism>
<protein>
    <recommendedName>
        <fullName evidence="4">Histidine biosynthesis bifunctional protein HisIE</fullName>
        <ecNumber evidence="3">3.5.4.19</ecNumber>
    </recommendedName>
</protein>
<dbReference type="GO" id="GO:0004636">
    <property type="term" value="F:phosphoribosyl-ATP diphosphatase activity"/>
    <property type="evidence" value="ECO:0007669"/>
    <property type="project" value="UniProtKB-ARBA"/>
</dbReference>
<evidence type="ECO:0000256" key="3">
    <source>
        <dbReference type="ARBA" id="ARBA00012721"/>
    </source>
</evidence>
<evidence type="ECO:0000313" key="12">
    <source>
        <dbReference type="EMBL" id="CAB4718642.1"/>
    </source>
</evidence>
<dbReference type="Gene3D" id="3.10.20.810">
    <property type="entry name" value="Phosphoribosyl-AMP cyclohydrolase"/>
    <property type="match status" value="1"/>
</dbReference>
<evidence type="ECO:0000313" key="15">
    <source>
        <dbReference type="EMBL" id="CAB4873754.1"/>
    </source>
</evidence>
<dbReference type="InterPro" id="IPR038019">
    <property type="entry name" value="PRib_AMP_CycHydrolase_sf"/>
</dbReference>
<comment type="pathway">
    <text evidence="2">Amino-acid biosynthesis; L-histidine biosynthesis; L-histidine from 5-phospho-alpha-D-ribose 1-diphosphate: step 3/9.</text>
</comment>
<dbReference type="EMBL" id="CAEZXO010000002">
    <property type="protein sequence ID" value="CAB4687067.1"/>
    <property type="molecule type" value="Genomic_DNA"/>
</dbReference>
<dbReference type="EMBL" id="CAFABH010000008">
    <property type="protein sequence ID" value="CAB4826821.1"/>
    <property type="molecule type" value="Genomic_DNA"/>
</dbReference>
<evidence type="ECO:0000256" key="1">
    <source>
        <dbReference type="ARBA" id="ARBA00000024"/>
    </source>
</evidence>
<dbReference type="UniPathway" id="UPA00031">
    <property type="reaction ID" value="UER00008"/>
</dbReference>
<proteinExistence type="inferred from homology"/>
<gene>
    <name evidence="11" type="ORF">UFOPK2510_00414</name>
    <name evidence="12" type="ORF">UFOPK2718_00299</name>
    <name evidence="13" type="ORF">UFOPK2936_00604</name>
    <name evidence="14" type="ORF">UFOPK3174_00641</name>
    <name evidence="15" type="ORF">UFOPK3328_01226</name>
    <name evidence="16" type="ORF">UFOPK3779_00409</name>
    <name evidence="10" type="ORF">UFOPK4107_00066</name>
</gene>
<name>A0A6J6W2A7_9ZZZZ</name>
<evidence type="ECO:0000313" key="13">
    <source>
        <dbReference type="EMBL" id="CAB4777138.1"/>
    </source>
</evidence>
<evidence type="ECO:0000256" key="2">
    <source>
        <dbReference type="ARBA" id="ARBA00005169"/>
    </source>
</evidence>
<keyword evidence="7" id="KW-0378">Hydrolase</keyword>
<dbReference type="Pfam" id="PF01502">
    <property type="entry name" value="PRA-CH"/>
    <property type="match status" value="1"/>
</dbReference>
<comment type="catalytic activity">
    <reaction evidence="1">
        <text>1-(5-phospho-beta-D-ribosyl)-5'-AMP + H2O = 1-(5-phospho-beta-D-ribosyl)-5-[(5-phospho-beta-D-ribosylamino)methylideneamino]imidazole-4-carboxamide</text>
        <dbReference type="Rhea" id="RHEA:20049"/>
        <dbReference type="ChEBI" id="CHEBI:15377"/>
        <dbReference type="ChEBI" id="CHEBI:58435"/>
        <dbReference type="ChEBI" id="CHEBI:59457"/>
        <dbReference type="EC" id="3.5.4.19"/>
    </reaction>
</comment>
<reference evidence="13" key="1">
    <citation type="submission" date="2020-05" db="EMBL/GenBank/DDBJ databases">
        <authorList>
            <person name="Chiriac C."/>
            <person name="Salcher M."/>
            <person name="Ghai R."/>
            <person name="Kavagutti S V."/>
        </authorList>
    </citation>
    <scope>NUCLEOTIDE SEQUENCE</scope>
</reference>
<evidence type="ECO:0000259" key="9">
    <source>
        <dbReference type="Pfam" id="PF01502"/>
    </source>
</evidence>
<evidence type="ECO:0000313" key="16">
    <source>
        <dbReference type="EMBL" id="CAB4939255.1"/>
    </source>
</evidence>
<feature type="domain" description="Phosphoribosyl-AMP cyclohydrolase" evidence="9">
    <location>
        <begin position="35"/>
        <end position="108"/>
    </location>
</feature>
<dbReference type="HAMAP" id="MF_01021">
    <property type="entry name" value="HisI"/>
    <property type="match status" value="1"/>
</dbReference>
<evidence type="ECO:0000256" key="5">
    <source>
        <dbReference type="ARBA" id="ARBA00022490"/>
    </source>
</evidence>
<evidence type="ECO:0000313" key="14">
    <source>
        <dbReference type="EMBL" id="CAB4826821.1"/>
    </source>
</evidence>
<evidence type="ECO:0000313" key="10">
    <source>
        <dbReference type="EMBL" id="CAB4329812.1"/>
    </source>
</evidence>
<dbReference type="InterPro" id="IPR026660">
    <property type="entry name" value="PRA-CH"/>
</dbReference>
<evidence type="ECO:0000256" key="8">
    <source>
        <dbReference type="ARBA" id="ARBA00023102"/>
    </source>
</evidence>
<dbReference type="PANTHER" id="PTHR42945:SF1">
    <property type="entry name" value="HISTIDINE BIOSYNTHESIS BIFUNCTIONAL PROTEIN HIS7"/>
    <property type="match status" value="1"/>
</dbReference>
<dbReference type="InterPro" id="IPR002496">
    <property type="entry name" value="PRib_AMP_CycHydrolase_dom"/>
</dbReference>
<dbReference type="EMBL" id="CAEZYM010000002">
    <property type="protein sequence ID" value="CAB4718642.1"/>
    <property type="molecule type" value="Genomic_DNA"/>
</dbReference>
<dbReference type="GO" id="GO:0000105">
    <property type="term" value="P:L-histidine biosynthetic process"/>
    <property type="evidence" value="ECO:0007669"/>
    <property type="project" value="UniProtKB-UniPathway"/>
</dbReference>
<dbReference type="EC" id="3.5.4.19" evidence="3"/>
<dbReference type="PANTHER" id="PTHR42945">
    <property type="entry name" value="HISTIDINE BIOSYNTHESIS BIFUNCTIONAL PROTEIN"/>
    <property type="match status" value="1"/>
</dbReference>
<dbReference type="EMBL" id="CAEZZW010000002">
    <property type="protein sequence ID" value="CAB4777138.1"/>
    <property type="molecule type" value="Genomic_DNA"/>
</dbReference>
<dbReference type="EMBL" id="CAFBLD010000008">
    <property type="protein sequence ID" value="CAB4873754.1"/>
    <property type="molecule type" value="Genomic_DNA"/>
</dbReference>
<keyword evidence="8" id="KW-0368">Histidine biosynthesis</keyword>
<evidence type="ECO:0000256" key="6">
    <source>
        <dbReference type="ARBA" id="ARBA00022605"/>
    </source>
</evidence>
<dbReference type="EMBL" id="CAFBNH010000002">
    <property type="protein sequence ID" value="CAB4939255.1"/>
    <property type="molecule type" value="Genomic_DNA"/>
</dbReference>
<dbReference type="NCBIfam" id="NF000768">
    <property type="entry name" value="PRK00051.1"/>
    <property type="match status" value="1"/>
</dbReference>
<keyword evidence="5" id="KW-0963">Cytoplasm</keyword>
<dbReference type="GO" id="GO:0004635">
    <property type="term" value="F:phosphoribosyl-AMP cyclohydrolase activity"/>
    <property type="evidence" value="ECO:0007669"/>
    <property type="project" value="UniProtKB-EC"/>
</dbReference>
<evidence type="ECO:0000256" key="7">
    <source>
        <dbReference type="ARBA" id="ARBA00022801"/>
    </source>
</evidence>
<evidence type="ECO:0000256" key="4">
    <source>
        <dbReference type="ARBA" id="ARBA00017720"/>
    </source>
</evidence>
<accession>A0A6J6W2A7</accession>
<sequence>MKSAEGSIALENIFQDSQQLIAAIAQDATSGEILMLAWMNREALELTIKTHQGTYWSRSRNEMWVKGATSGNTQHVRSISLDCDGDAIVLKVDQIGVACHTGSSTCFYRDIELVKK</sequence>
<dbReference type="SUPFAM" id="SSF141734">
    <property type="entry name" value="HisI-like"/>
    <property type="match status" value="1"/>
</dbReference>
<keyword evidence="6" id="KW-0028">Amino-acid biosynthesis</keyword>
<dbReference type="FunFam" id="3.10.20.810:FF:000001">
    <property type="entry name" value="Histidine biosynthesis bifunctional protein HisIE"/>
    <property type="match status" value="1"/>
</dbReference>
<dbReference type="EMBL" id="CAESAE010000001">
    <property type="protein sequence ID" value="CAB4329812.1"/>
    <property type="molecule type" value="Genomic_DNA"/>
</dbReference>
<evidence type="ECO:0000313" key="11">
    <source>
        <dbReference type="EMBL" id="CAB4687067.1"/>
    </source>
</evidence>